<dbReference type="EMBL" id="UINC01160346">
    <property type="protein sequence ID" value="SVD58943.1"/>
    <property type="molecule type" value="Genomic_DNA"/>
</dbReference>
<feature type="non-terminal residue" evidence="1">
    <location>
        <position position="1"/>
    </location>
</feature>
<dbReference type="AlphaFoldDB" id="A0A382WJH2"/>
<proteinExistence type="predicted"/>
<name>A0A382WJH2_9ZZZZ</name>
<accession>A0A382WJH2</accession>
<feature type="non-terminal residue" evidence="1">
    <location>
        <position position="28"/>
    </location>
</feature>
<reference evidence="1" key="1">
    <citation type="submission" date="2018-05" db="EMBL/GenBank/DDBJ databases">
        <authorList>
            <person name="Lanie J.A."/>
            <person name="Ng W.-L."/>
            <person name="Kazmierczak K.M."/>
            <person name="Andrzejewski T.M."/>
            <person name="Davidsen T.M."/>
            <person name="Wayne K.J."/>
            <person name="Tettelin H."/>
            <person name="Glass J.I."/>
            <person name="Rusch D."/>
            <person name="Podicherti R."/>
            <person name="Tsui H.-C.T."/>
            <person name="Winkler M.E."/>
        </authorList>
    </citation>
    <scope>NUCLEOTIDE SEQUENCE</scope>
</reference>
<protein>
    <submittedName>
        <fullName evidence="1">Uncharacterized protein</fullName>
    </submittedName>
</protein>
<sequence>VKPFCGFTKFLQNGVICDLGEGVIEGRL</sequence>
<evidence type="ECO:0000313" key="1">
    <source>
        <dbReference type="EMBL" id="SVD58943.1"/>
    </source>
</evidence>
<gene>
    <name evidence="1" type="ORF">METZ01_LOCUS411797</name>
</gene>
<organism evidence="1">
    <name type="scientific">marine metagenome</name>
    <dbReference type="NCBI Taxonomy" id="408172"/>
    <lineage>
        <taxon>unclassified sequences</taxon>
        <taxon>metagenomes</taxon>
        <taxon>ecological metagenomes</taxon>
    </lineage>
</organism>